<reference evidence="2" key="1">
    <citation type="submission" date="2021-11" db="EMBL/GenBank/DDBJ databases">
        <title>Streptomyces corallinus and Kineosporia corallina sp. nov., two new coral-derived marine actinobacteria.</title>
        <authorList>
            <person name="Buangrab K."/>
            <person name="Sutthacheep M."/>
            <person name="Yeemin T."/>
            <person name="Harunari E."/>
            <person name="Igarashi Y."/>
            <person name="Sripreechasak P."/>
            <person name="Kanchanasin P."/>
            <person name="Tanasupawat S."/>
            <person name="Phongsopitanun W."/>
        </authorList>
    </citation>
    <scope>NUCLEOTIDE SEQUENCE</scope>
    <source>
        <strain evidence="2">JCM 31032</strain>
    </source>
</reference>
<dbReference type="AlphaFoldDB" id="A0A9X1NBW9"/>
<proteinExistence type="predicted"/>
<organism evidence="2 3">
    <name type="scientific">Kineosporia babensis</name>
    <dbReference type="NCBI Taxonomy" id="499548"/>
    <lineage>
        <taxon>Bacteria</taxon>
        <taxon>Bacillati</taxon>
        <taxon>Actinomycetota</taxon>
        <taxon>Actinomycetes</taxon>
        <taxon>Kineosporiales</taxon>
        <taxon>Kineosporiaceae</taxon>
        <taxon>Kineosporia</taxon>
    </lineage>
</organism>
<feature type="transmembrane region" description="Helical" evidence="1">
    <location>
        <begin position="82"/>
        <end position="100"/>
    </location>
</feature>
<protein>
    <recommendedName>
        <fullName evidence="4">PH domain-containing protein</fullName>
    </recommendedName>
</protein>
<keyword evidence="3" id="KW-1185">Reference proteome</keyword>
<accession>A0A9X1NBW9</accession>
<sequence length="209" mass="23155">MGEVAASRRAGTSLLARALKMEAGGWRSLYRWIGKKPRTSAGAQAFAYTMPMVALYWAFIGVSAVEVIAVDFLLHRWPVPRVILLVVGLWGVVFMVGMLASMKVNPHEAGPDGLVVRNGVFFEERFAWADVAGIAQKVCNLDRSRTFQTVDGALHVAITSQTNLVLTLREPRVVRLPDRDEKITELRFWADEPAPLAALAKQQIEKVAR</sequence>
<gene>
    <name evidence="2" type="ORF">LR394_15825</name>
</gene>
<keyword evidence="1" id="KW-1133">Transmembrane helix</keyword>
<evidence type="ECO:0008006" key="4">
    <source>
        <dbReference type="Google" id="ProtNLM"/>
    </source>
</evidence>
<evidence type="ECO:0000256" key="1">
    <source>
        <dbReference type="SAM" id="Phobius"/>
    </source>
</evidence>
<name>A0A9X1NBW9_9ACTN</name>
<keyword evidence="1" id="KW-0812">Transmembrane</keyword>
<dbReference type="Proteomes" id="UP001138997">
    <property type="component" value="Unassembled WGS sequence"/>
</dbReference>
<comment type="caution">
    <text evidence="2">The sequence shown here is derived from an EMBL/GenBank/DDBJ whole genome shotgun (WGS) entry which is preliminary data.</text>
</comment>
<evidence type="ECO:0000313" key="2">
    <source>
        <dbReference type="EMBL" id="MCD5312377.1"/>
    </source>
</evidence>
<keyword evidence="1" id="KW-0472">Membrane</keyword>
<dbReference type="EMBL" id="JAJOMB010000007">
    <property type="protein sequence ID" value="MCD5312377.1"/>
    <property type="molecule type" value="Genomic_DNA"/>
</dbReference>
<feature type="transmembrane region" description="Helical" evidence="1">
    <location>
        <begin position="45"/>
        <end position="70"/>
    </location>
</feature>
<dbReference type="RefSeq" id="WP_231442516.1">
    <property type="nucleotide sequence ID" value="NZ_JAJOMB010000007.1"/>
</dbReference>
<evidence type="ECO:0000313" key="3">
    <source>
        <dbReference type="Proteomes" id="UP001138997"/>
    </source>
</evidence>